<proteinExistence type="predicted"/>
<evidence type="ECO:0000259" key="8">
    <source>
        <dbReference type="PROSITE" id="PS50015"/>
    </source>
</evidence>
<gene>
    <name evidence="10" type="ORF">DR999_PMT22457</name>
</gene>
<feature type="region of interest" description="Disordered" evidence="6">
    <location>
        <begin position="221"/>
        <end position="257"/>
    </location>
</feature>
<keyword evidence="3 7" id="KW-0732">Signal</keyword>
<protein>
    <submittedName>
        <fullName evidence="10">Fanconi anemia group F protein</fullName>
    </submittedName>
</protein>
<dbReference type="SMART" id="SM00741">
    <property type="entry name" value="SapB"/>
    <property type="match status" value="1"/>
</dbReference>
<reference evidence="10 11" key="1">
    <citation type="submission" date="2019-04" db="EMBL/GenBank/DDBJ databases">
        <title>Draft genome of the big-headed turtle Platysternon megacephalum.</title>
        <authorList>
            <person name="Gong S."/>
        </authorList>
    </citation>
    <scope>NUCLEOTIDE SEQUENCE [LARGE SCALE GENOMIC DNA]</scope>
    <source>
        <strain evidence="10">DO16091913</strain>
        <tissue evidence="10">Muscle</tissue>
    </source>
</reference>
<evidence type="ECO:0000256" key="4">
    <source>
        <dbReference type="ARBA" id="ARBA00023157"/>
    </source>
</evidence>
<dbReference type="InterPro" id="IPR038847">
    <property type="entry name" value="Granulysin-like"/>
</dbReference>
<dbReference type="STRING" id="55544.A0A4D9DEN0"/>
<dbReference type="PROSITE" id="PS51110">
    <property type="entry name" value="SAP_A"/>
    <property type="match status" value="1"/>
</dbReference>
<dbReference type="PANTHER" id="PTHR15541">
    <property type="entry name" value="GRANULYSIN RELATED"/>
    <property type="match status" value="1"/>
</dbReference>
<keyword evidence="11" id="KW-1185">Reference proteome</keyword>
<feature type="domain" description="Saposin A-type" evidence="9">
    <location>
        <begin position="17"/>
        <end position="57"/>
    </location>
</feature>
<evidence type="ECO:0000259" key="9">
    <source>
        <dbReference type="PROSITE" id="PS51110"/>
    </source>
</evidence>
<dbReference type="Proteomes" id="UP000297703">
    <property type="component" value="Unassembled WGS sequence"/>
</dbReference>
<name>A0A4D9DEN0_9SAUR</name>
<accession>A0A4D9DEN0</accession>
<dbReference type="PROSITE" id="PS50015">
    <property type="entry name" value="SAP_B"/>
    <property type="match status" value="1"/>
</dbReference>
<dbReference type="OrthoDB" id="69496at2759"/>
<dbReference type="GO" id="GO:0044194">
    <property type="term" value="C:cytolytic granule"/>
    <property type="evidence" value="ECO:0007669"/>
    <property type="project" value="TreeGrafter"/>
</dbReference>
<feature type="chain" id="PRO_5020028382" evidence="7">
    <location>
        <begin position="16"/>
        <end position="320"/>
    </location>
</feature>
<dbReference type="GO" id="GO:0005576">
    <property type="term" value="C:extracellular region"/>
    <property type="evidence" value="ECO:0007669"/>
    <property type="project" value="UniProtKB-SubCell"/>
</dbReference>
<sequence>MAPLLLLLWLGSALCARELVPKQCLLGPEFWCRDPGTAAQCGQQQDCKFLEQPMSQGWHVREQALSIKCTICTRILKKLKSMVGDDPDEDSIGEAENKLCGVVGRALRRLCRYVIKKFKPKITAALQDGQDPKEICISLRMCRESPPSQGGLVPPSDDCDLCLTFTSLAQPDLQHVRPGWDLGDVLNGTCKQHFGGSPRPHAGNALGDAVSFLLRTQRPASCRRSLPKERPALAPTPGHGREARARAPTSTAGSSPRLLRACLPEGTVSPHCSPQLRQRPRVCDGWDGSIIASDFRFASPLWAIKDQYRPDVSVISTLDR</sequence>
<evidence type="ECO:0000313" key="10">
    <source>
        <dbReference type="EMBL" id="TFJ95834.1"/>
    </source>
</evidence>
<evidence type="ECO:0000256" key="7">
    <source>
        <dbReference type="SAM" id="SignalP"/>
    </source>
</evidence>
<dbReference type="EMBL" id="QXTE01001158">
    <property type="protein sequence ID" value="TFJ95834.1"/>
    <property type="molecule type" value="Genomic_DNA"/>
</dbReference>
<dbReference type="GO" id="GO:0042742">
    <property type="term" value="P:defense response to bacterium"/>
    <property type="evidence" value="ECO:0007669"/>
    <property type="project" value="InterPro"/>
</dbReference>
<evidence type="ECO:0000256" key="5">
    <source>
        <dbReference type="ARBA" id="ARBA00023180"/>
    </source>
</evidence>
<dbReference type="InterPro" id="IPR008139">
    <property type="entry name" value="SaposinB_dom"/>
</dbReference>
<feature type="domain" description="Saposin B-type" evidence="8">
    <location>
        <begin position="65"/>
        <end position="146"/>
    </location>
</feature>
<dbReference type="InterPro" id="IPR011001">
    <property type="entry name" value="Saposin-like"/>
</dbReference>
<dbReference type="Gene3D" id="1.10.225.10">
    <property type="entry name" value="Saposin-like"/>
    <property type="match status" value="1"/>
</dbReference>
<reference evidence="10 11" key="2">
    <citation type="submission" date="2019-04" db="EMBL/GenBank/DDBJ databases">
        <title>The genome sequence of big-headed turtle.</title>
        <authorList>
            <person name="Gong S."/>
        </authorList>
    </citation>
    <scope>NUCLEOTIDE SEQUENCE [LARGE SCALE GENOMIC DNA]</scope>
    <source>
        <strain evidence="10">DO16091913</strain>
        <tissue evidence="10">Muscle</tissue>
    </source>
</reference>
<feature type="signal peptide" evidence="7">
    <location>
        <begin position="1"/>
        <end position="15"/>
    </location>
</feature>
<keyword evidence="4" id="KW-1015">Disulfide bond</keyword>
<evidence type="ECO:0000313" key="11">
    <source>
        <dbReference type="Proteomes" id="UP000297703"/>
    </source>
</evidence>
<evidence type="ECO:0000256" key="6">
    <source>
        <dbReference type="SAM" id="MobiDB-lite"/>
    </source>
</evidence>
<keyword evidence="2" id="KW-0964">Secreted</keyword>
<keyword evidence="5" id="KW-0325">Glycoprotein</keyword>
<dbReference type="SUPFAM" id="SSF47862">
    <property type="entry name" value="Saposin"/>
    <property type="match status" value="1"/>
</dbReference>
<organism evidence="10 11">
    <name type="scientific">Platysternon megacephalum</name>
    <name type="common">big-headed turtle</name>
    <dbReference type="NCBI Taxonomy" id="55544"/>
    <lineage>
        <taxon>Eukaryota</taxon>
        <taxon>Metazoa</taxon>
        <taxon>Chordata</taxon>
        <taxon>Craniata</taxon>
        <taxon>Vertebrata</taxon>
        <taxon>Euteleostomi</taxon>
        <taxon>Archelosauria</taxon>
        <taxon>Testudinata</taxon>
        <taxon>Testudines</taxon>
        <taxon>Cryptodira</taxon>
        <taxon>Durocryptodira</taxon>
        <taxon>Testudinoidea</taxon>
        <taxon>Platysternidae</taxon>
        <taxon>Platysternon</taxon>
    </lineage>
</organism>
<dbReference type="Pfam" id="PF02199">
    <property type="entry name" value="SapA"/>
    <property type="match status" value="1"/>
</dbReference>
<comment type="caution">
    <text evidence="10">The sequence shown here is derived from an EMBL/GenBank/DDBJ whole genome shotgun (WGS) entry which is preliminary data.</text>
</comment>
<evidence type="ECO:0000256" key="2">
    <source>
        <dbReference type="ARBA" id="ARBA00022525"/>
    </source>
</evidence>
<evidence type="ECO:0000256" key="3">
    <source>
        <dbReference type="ARBA" id="ARBA00022729"/>
    </source>
</evidence>
<dbReference type="PANTHER" id="PTHR15541:SF2">
    <property type="entry name" value="GRANULYSIN"/>
    <property type="match status" value="1"/>
</dbReference>
<dbReference type="GO" id="GO:0061844">
    <property type="term" value="P:antimicrobial humoral immune response mediated by antimicrobial peptide"/>
    <property type="evidence" value="ECO:0007669"/>
    <property type="project" value="TreeGrafter"/>
</dbReference>
<evidence type="ECO:0000256" key="1">
    <source>
        <dbReference type="ARBA" id="ARBA00004613"/>
    </source>
</evidence>
<dbReference type="AlphaFoldDB" id="A0A4D9DEN0"/>
<dbReference type="InterPro" id="IPR003119">
    <property type="entry name" value="SAP_A"/>
</dbReference>
<dbReference type="GO" id="GO:0031640">
    <property type="term" value="P:killing of cells of another organism"/>
    <property type="evidence" value="ECO:0007669"/>
    <property type="project" value="TreeGrafter"/>
</dbReference>
<comment type="subcellular location">
    <subcellularLocation>
        <location evidence="1">Secreted</location>
    </subcellularLocation>
</comment>